<dbReference type="AlphaFoldDB" id="A0A9D5C7Z1"/>
<feature type="region of interest" description="Disordered" evidence="1">
    <location>
        <begin position="121"/>
        <end position="144"/>
    </location>
</feature>
<reference evidence="2" key="2">
    <citation type="journal article" date="2022" name="Hortic Res">
        <title>The genome of Dioscorea zingiberensis sheds light on the biosynthesis, origin and evolution of the medicinally important diosgenin saponins.</title>
        <authorList>
            <person name="Li Y."/>
            <person name="Tan C."/>
            <person name="Li Z."/>
            <person name="Guo J."/>
            <person name="Li S."/>
            <person name="Chen X."/>
            <person name="Wang C."/>
            <person name="Dai X."/>
            <person name="Yang H."/>
            <person name="Song W."/>
            <person name="Hou L."/>
            <person name="Xu J."/>
            <person name="Tong Z."/>
            <person name="Xu A."/>
            <person name="Yuan X."/>
            <person name="Wang W."/>
            <person name="Yang Q."/>
            <person name="Chen L."/>
            <person name="Sun Z."/>
            <person name="Wang K."/>
            <person name="Pan B."/>
            <person name="Chen J."/>
            <person name="Bao Y."/>
            <person name="Liu F."/>
            <person name="Qi X."/>
            <person name="Gang D.R."/>
            <person name="Wen J."/>
            <person name="Li J."/>
        </authorList>
    </citation>
    <scope>NUCLEOTIDE SEQUENCE</scope>
    <source>
        <strain evidence="2">Dzin_1.0</strain>
    </source>
</reference>
<proteinExistence type="predicted"/>
<comment type="caution">
    <text evidence="2">The sequence shown here is derived from an EMBL/GenBank/DDBJ whole genome shotgun (WGS) entry which is preliminary data.</text>
</comment>
<evidence type="ECO:0000313" key="3">
    <source>
        <dbReference type="Proteomes" id="UP001085076"/>
    </source>
</evidence>
<evidence type="ECO:0000313" key="2">
    <source>
        <dbReference type="EMBL" id="KAJ0967825.1"/>
    </source>
</evidence>
<dbReference type="OrthoDB" id="341730at2759"/>
<accession>A0A9D5C7Z1</accession>
<dbReference type="EMBL" id="JAGGNH010000007">
    <property type="protein sequence ID" value="KAJ0967825.1"/>
    <property type="molecule type" value="Genomic_DNA"/>
</dbReference>
<sequence>MVDVFFVIGDSGEEVLLAIRDSLVSIEPDNETIAFNRSPRKKDDITSASTINSSHMICPPNYLTGSKFSEDTPTKSSINWDELRTKTPALQTPKIALPTPNEKLVIEEGCLVTEAKVANSVRRSQIYSPKKPDGGTSRGVKSSCELKDTKSCLSEEEFGGNSNA</sequence>
<organism evidence="2 3">
    <name type="scientific">Dioscorea zingiberensis</name>
    <dbReference type="NCBI Taxonomy" id="325984"/>
    <lineage>
        <taxon>Eukaryota</taxon>
        <taxon>Viridiplantae</taxon>
        <taxon>Streptophyta</taxon>
        <taxon>Embryophyta</taxon>
        <taxon>Tracheophyta</taxon>
        <taxon>Spermatophyta</taxon>
        <taxon>Magnoliopsida</taxon>
        <taxon>Liliopsida</taxon>
        <taxon>Dioscoreales</taxon>
        <taxon>Dioscoreaceae</taxon>
        <taxon>Dioscorea</taxon>
    </lineage>
</organism>
<dbReference type="Proteomes" id="UP001085076">
    <property type="component" value="Miscellaneous, Linkage group lg07"/>
</dbReference>
<evidence type="ECO:0000256" key="1">
    <source>
        <dbReference type="SAM" id="MobiDB-lite"/>
    </source>
</evidence>
<gene>
    <name evidence="2" type="ORF">J5N97_024742</name>
</gene>
<name>A0A9D5C7Z1_9LILI</name>
<keyword evidence="3" id="KW-1185">Reference proteome</keyword>
<protein>
    <submittedName>
        <fullName evidence="2">Uncharacterized protein</fullName>
    </submittedName>
</protein>
<reference evidence="2" key="1">
    <citation type="submission" date="2021-03" db="EMBL/GenBank/DDBJ databases">
        <authorList>
            <person name="Li Z."/>
            <person name="Yang C."/>
        </authorList>
    </citation>
    <scope>NUCLEOTIDE SEQUENCE</scope>
    <source>
        <strain evidence="2">Dzin_1.0</strain>
        <tissue evidence="2">Leaf</tissue>
    </source>
</reference>